<organism evidence="1 2">
    <name type="scientific">Dallia pectoralis</name>
    <name type="common">Alaska blackfish</name>
    <dbReference type="NCBI Taxonomy" id="75939"/>
    <lineage>
        <taxon>Eukaryota</taxon>
        <taxon>Metazoa</taxon>
        <taxon>Chordata</taxon>
        <taxon>Craniata</taxon>
        <taxon>Vertebrata</taxon>
        <taxon>Euteleostomi</taxon>
        <taxon>Actinopterygii</taxon>
        <taxon>Neopterygii</taxon>
        <taxon>Teleostei</taxon>
        <taxon>Protacanthopterygii</taxon>
        <taxon>Esociformes</taxon>
        <taxon>Umbridae</taxon>
        <taxon>Dallia</taxon>
    </lineage>
</organism>
<dbReference type="EMBL" id="CM055740">
    <property type="protein sequence ID" value="KAJ8003166.1"/>
    <property type="molecule type" value="Genomic_DNA"/>
</dbReference>
<dbReference type="Proteomes" id="UP001157502">
    <property type="component" value="Chromosome 13"/>
</dbReference>
<proteinExistence type="predicted"/>
<protein>
    <submittedName>
        <fullName evidence="1">Uncharacterized protein</fullName>
    </submittedName>
</protein>
<sequence length="1195" mass="134500">MLLCKDIKGLPRQLAGNACGIFMLMYALYIVLGADFDFTTDDMAKIRTWWCLLLLSGHSVDRLAQKRKPEVPIIIEDKEVVKRPRTIPSHQLVSVNKEPVDLAKTMGNLEIKICFLKDILLQVVLHDGDMALMILALVSTSFRDIVSDGKFRKSAHFLWLDSYVGRGRRGELRGIFFGPAPDPDPGTQHHQQIHHPAKTSRHTQDFIDTDPHPVSGYPKTTKVKVYRELFKLWSLKMDIDVPSANKQNDYYATKTDLSLLLECLKYQMRCPDSQKQALLTIYSICQQKDENVDSFREMGGLMFVYNLSKSSCHSEVRETALFTLGMLAEVNVYCKQALCRKEMFRDLAECLMHQDSPLTQRGVTAYLLSVLVANNRSGQTFAQTSGCLDILLDLFRTSFPLSDEGKVKPANVNQLFQVWRSVSSALCGCVNNPQNEESQRICVSAFPFVKTWLQQLSHPRTEMVQPICSFITMTVANNYCAQESFATVGGLKTLTCTLIRLASDATHSPLACLLSVILTKTLSACVSDNPVLASGLAVYGLVTHLHTLLSSPLLDPQGRLVVILALGHCTEASEEHQAQLLQCGGLSVIITLLTESGSPEVSKAAVFILQSCRQAAGCLRGAHLRESSVQGGDMDDWRSARDMLYRIKQLERRQVQRAEEDTPNSPVQLHSPLPVPPSSFLTPHPSSHQRCEERKVRWTGEKGRNIQDGSHERVEKEGDELGIFCEHTPMRQFPGEQARVRERESPALTPLTRKVRGCWRAQGDQEEDLTEGVRRQVFQAEKENQKLRPSRRERAVEWRKHSDNPRERENHRAVYSTILADQETERDSASRGNTTALYTNNLLGKDKNPAAGTHAQTERRGDVHPEMGMQAHTLSRLCQGKRTSLSGAGHTGAGGDTALVLPTGNGCSVSLGKGLLERHSQKNTHSQVFKCPASVSVRPGMSRQKTLLDDDDALSLCSELLDTEISKILETPATRHNPTYRCSGCLLRFAEVTSWSFSVLQRSCPYSCDLHQVLQQVTNEHTRRLRDLHRKGKRAAEQTWPHDVCLTPLKKPVSYAGITLTPVHRGGQIKSVSHVTSRGQERGPLPNVQSSKILRDRRMPHRENDVITNQQKTVSMKKSSSTRTEQSNSKIKESWMSNDERRERRYFSCDEERYLCQGVERFGSSWNSILWTYPFKPGRTNIDLAKKYKRMQSKF</sequence>
<reference evidence="1" key="1">
    <citation type="submission" date="2021-05" db="EMBL/GenBank/DDBJ databases">
        <authorList>
            <person name="Pan Q."/>
            <person name="Jouanno E."/>
            <person name="Zahm M."/>
            <person name="Klopp C."/>
            <person name="Cabau C."/>
            <person name="Louis A."/>
            <person name="Berthelot C."/>
            <person name="Parey E."/>
            <person name="Roest Crollius H."/>
            <person name="Montfort J."/>
            <person name="Robinson-Rechavi M."/>
            <person name="Bouchez O."/>
            <person name="Lampietro C."/>
            <person name="Lopez Roques C."/>
            <person name="Donnadieu C."/>
            <person name="Postlethwait J."/>
            <person name="Bobe J."/>
            <person name="Dillon D."/>
            <person name="Chandos A."/>
            <person name="von Hippel F."/>
            <person name="Guiguen Y."/>
        </authorList>
    </citation>
    <scope>NUCLEOTIDE SEQUENCE</scope>
    <source>
        <strain evidence="1">YG-Jan2019</strain>
    </source>
</reference>
<name>A0ACC2GHM1_DALPE</name>
<keyword evidence="2" id="KW-1185">Reference proteome</keyword>
<evidence type="ECO:0000313" key="1">
    <source>
        <dbReference type="EMBL" id="KAJ8003166.1"/>
    </source>
</evidence>
<accession>A0ACC2GHM1</accession>
<comment type="caution">
    <text evidence="1">The sequence shown here is derived from an EMBL/GenBank/DDBJ whole genome shotgun (WGS) entry which is preliminary data.</text>
</comment>
<gene>
    <name evidence="1" type="ORF">DPEC_G00166570</name>
</gene>
<evidence type="ECO:0000313" key="2">
    <source>
        <dbReference type="Proteomes" id="UP001157502"/>
    </source>
</evidence>